<sequence>MKMEELKPGEIDKILEHAPICYIPWGSLEWHGVQNPIGLDTLKAHQLCLMAAEKTGGVVHPPVYCGYNTMKPHAGFKKTLEMNKETVQVLAQDTFEQLYDEGFRIIFVLMGHYGGEHMKALREAGFLFQEKHKDAKILLFSDAEIAADKGIVGDHAAGYETSLMMYFSPQLVDIKLLPKDRPITIKEDGIGGPVDPRKSTIEEGRRIAEIVVEGMVARVKQLIGG</sequence>
<evidence type="ECO:0000313" key="7">
    <source>
        <dbReference type="Proteomes" id="UP000229307"/>
    </source>
</evidence>
<comment type="similarity">
    <text evidence="5">Belongs to the creatininase superfamily.</text>
</comment>
<dbReference type="Gene3D" id="3.40.50.10310">
    <property type="entry name" value="Creatininase"/>
    <property type="match status" value="1"/>
</dbReference>
<dbReference type="GO" id="GO:0046872">
    <property type="term" value="F:metal ion binding"/>
    <property type="evidence" value="ECO:0007669"/>
    <property type="project" value="UniProtKB-KW"/>
</dbReference>
<keyword evidence="3" id="KW-0378">Hydrolase</keyword>
<reference evidence="7" key="1">
    <citation type="submission" date="2017-09" db="EMBL/GenBank/DDBJ databases">
        <title>Depth-based differentiation of microbial function through sediment-hosted aquifers and enrichment of novel symbionts in the deep terrestrial subsurface.</title>
        <authorList>
            <person name="Probst A.J."/>
            <person name="Ladd B."/>
            <person name="Jarett J.K."/>
            <person name="Geller-Mcgrath D.E."/>
            <person name="Sieber C.M.K."/>
            <person name="Emerson J.B."/>
            <person name="Anantharaman K."/>
            <person name="Thomas B.C."/>
            <person name="Malmstrom R."/>
            <person name="Stieglmeier M."/>
            <person name="Klingl A."/>
            <person name="Woyke T."/>
            <person name="Ryan C.M."/>
            <person name="Banfield J.F."/>
        </authorList>
    </citation>
    <scope>NUCLEOTIDE SEQUENCE [LARGE SCALE GENOMIC DNA]</scope>
</reference>
<protein>
    <recommendedName>
        <fullName evidence="8">Creatininase</fullName>
    </recommendedName>
</protein>
<proteinExistence type="inferred from homology"/>
<organism evidence="6 7">
    <name type="scientific">Candidatus Desantisbacteria bacterium CG_4_10_14_0_8_um_filter_48_22</name>
    <dbReference type="NCBI Taxonomy" id="1974543"/>
    <lineage>
        <taxon>Bacteria</taxon>
        <taxon>Candidatus Desantisiibacteriota</taxon>
    </lineage>
</organism>
<dbReference type="PANTHER" id="PTHR35005">
    <property type="entry name" value="3-DEHYDRO-SCYLLO-INOSOSE HYDROLASE"/>
    <property type="match status" value="1"/>
</dbReference>
<dbReference type="InterPro" id="IPR024087">
    <property type="entry name" value="Creatininase-like_sf"/>
</dbReference>
<keyword evidence="2" id="KW-0479">Metal-binding</keyword>
<accession>A0A2M7SF23</accession>
<evidence type="ECO:0000256" key="5">
    <source>
        <dbReference type="ARBA" id="ARBA00024029"/>
    </source>
</evidence>
<name>A0A2M7SF23_9BACT</name>
<dbReference type="Proteomes" id="UP000229307">
    <property type="component" value="Unassembled WGS sequence"/>
</dbReference>
<dbReference type="SUPFAM" id="SSF102215">
    <property type="entry name" value="Creatininase"/>
    <property type="match status" value="1"/>
</dbReference>
<dbReference type="EMBL" id="PFMR01000041">
    <property type="protein sequence ID" value="PIZ18071.1"/>
    <property type="molecule type" value="Genomic_DNA"/>
</dbReference>
<evidence type="ECO:0000313" key="6">
    <source>
        <dbReference type="EMBL" id="PIZ18071.1"/>
    </source>
</evidence>
<comment type="cofactor">
    <cofactor evidence="1">
        <name>Zn(2+)</name>
        <dbReference type="ChEBI" id="CHEBI:29105"/>
    </cofactor>
</comment>
<dbReference type="InterPro" id="IPR003785">
    <property type="entry name" value="Creatininase/forma_Hydrolase"/>
</dbReference>
<keyword evidence="4" id="KW-0862">Zinc</keyword>
<dbReference type="Pfam" id="PF02633">
    <property type="entry name" value="Creatininase"/>
    <property type="match status" value="1"/>
</dbReference>
<gene>
    <name evidence="6" type="ORF">COY52_01360</name>
</gene>
<evidence type="ECO:0000256" key="3">
    <source>
        <dbReference type="ARBA" id="ARBA00022801"/>
    </source>
</evidence>
<dbReference type="AlphaFoldDB" id="A0A2M7SF23"/>
<evidence type="ECO:0000256" key="4">
    <source>
        <dbReference type="ARBA" id="ARBA00022833"/>
    </source>
</evidence>
<dbReference type="GO" id="GO:0009231">
    <property type="term" value="P:riboflavin biosynthetic process"/>
    <property type="evidence" value="ECO:0007669"/>
    <property type="project" value="TreeGrafter"/>
</dbReference>
<evidence type="ECO:0000256" key="1">
    <source>
        <dbReference type="ARBA" id="ARBA00001947"/>
    </source>
</evidence>
<dbReference type="PANTHER" id="PTHR35005:SF1">
    <property type="entry name" value="2-AMINO-5-FORMYLAMINO-6-RIBOSYLAMINOPYRIMIDIN-4(3H)-ONE 5'-MONOPHOSPHATE DEFORMYLASE"/>
    <property type="match status" value="1"/>
</dbReference>
<evidence type="ECO:0000256" key="2">
    <source>
        <dbReference type="ARBA" id="ARBA00022723"/>
    </source>
</evidence>
<comment type="caution">
    <text evidence="6">The sequence shown here is derived from an EMBL/GenBank/DDBJ whole genome shotgun (WGS) entry which is preliminary data.</text>
</comment>
<evidence type="ECO:0008006" key="8">
    <source>
        <dbReference type="Google" id="ProtNLM"/>
    </source>
</evidence>
<dbReference type="GO" id="GO:0016811">
    <property type="term" value="F:hydrolase activity, acting on carbon-nitrogen (but not peptide) bonds, in linear amides"/>
    <property type="evidence" value="ECO:0007669"/>
    <property type="project" value="TreeGrafter"/>
</dbReference>